<name>A0AAD1U4U7_EUPCR</name>
<dbReference type="Proteomes" id="UP001295684">
    <property type="component" value="Unassembled WGS sequence"/>
</dbReference>
<evidence type="ECO:0000313" key="2">
    <source>
        <dbReference type="EMBL" id="CAI2362365.1"/>
    </source>
</evidence>
<keyword evidence="3" id="KW-1185">Reference proteome</keyword>
<dbReference type="AlphaFoldDB" id="A0AAD1U4U7"/>
<protein>
    <submittedName>
        <fullName evidence="2">Uncharacterized protein</fullName>
    </submittedName>
</protein>
<evidence type="ECO:0000256" key="1">
    <source>
        <dbReference type="SAM" id="MobiDB-lite"/>
    </source>
</evidence>
<reference evidence="2" key="1">
    <citation type="submission" date="2023-07" db="EMBL/GenBank/DDBJ databases">
        <authorList>
            <consortium name="AG Swart"/>
            <person name="Singh M."/>
            <person name="Singh A."/>
            <person name="Seah K."/>
            <person name="Emmerich C."/>
        </authorList>
    </citation>
    <scope>NUCLEOTIDE SEQUENCE</scope>
    <source>
        <strain evidence="2">DP1</strain>
    </source>
</reference>
<comment type="caution">
    <text evidence="2">The sequence shown here is derived from an EMBL/GenBank/DDBJ whole genome shotgun (WGS) entry which is preliminary data.</text>
</comment>
<organism evidence="2 3">
    <name type="scientific">Euplotes crassus</name>
    <dbReference type="NCBI Taxonomy" id="5936"/>
    <lineage>
        <taxon>Eukaryota</taxon>
        <taxon>Sar</taxon>
        <taxon>Alveolata</taxon>
        <taxon>Ciliophora</taxon>
        <taxon>Intramacronucleata</taxon>
        <taxon>Spirotrichea</taxon>
        <taxon>Hypotrichia</taxon>
        <taxon>Euplotida</taxon>
        <taxon>Euplotidae</taxon>
        <taxon>Moneuplotes</taxon>
    </lineage>
</organism>
<feature type="region of interest" description="Disordered" evidence="1">
    <location>
        <begin position="135"/>
        <end position="188"/>
    </location>
</feature>
<feature type="compositionally biased region" description="Basic and acidic residues" evidence="1">
    <location>
        <begin position="136"/>
        <end position="151"/>
    </location>
</feature>
<proteinExistence type="predicted"/>
<dbReference type="EMBL" id="CAMPGE010003530">
    <property type="protein sequence ID" value="CAI2362365.1"/>
    <property type="molecule type" value="Genomic_DNA"/>
</dbReference>
<evidence type="ECO:0000313" key="3">
    <source>
        <dbReference type="Proteomes" id="UP001295684"/>
    </source>
</evidence>
<sequence length="422" mass="48626">MAMSPPQTFYRNVDHLSMLSCRKKNSSKLPSLCSYSEVRDVKVTGKPKIGLLVDKDKKFMQHFANCETIQEETSLYNMNLNPGKPISHKEAVEMLTGFDYQKIEKVIPVKAIQKTTHIKEQAEVEKRNLKIKKSKNAIDEEKKEPIQEDKPKTKKKIKPEVPRFPHPKKSVSVNPPETTEVPKMTQNSCKKKDPLIKLRLETLPDHQNFVDKICLSKVLIKSRLMEERGSQKNNQMPDRHLNYCHNCSQDILQKYSRFPRILLSKLDFESATLTLKLVRKIFEDTLKSATYISEGVKEGYLEVVIHTAQPTSTMYQKIFQNFRKKLLEIKSNSMPGKNKEVIEKVGLFIEQILQIHQLSDQKHPSLTQAQIRSIIYYKEVNSQVGSTSPEEANQPEQLEVLDDAYKEVGTFLLKVGFLKQLA</sequence>
<accession>A0AAD1U4U7</accession>
<gene>
    <name evidence="2" type="ORF">ECRASSUSDP1_LOCUS3687</name>
</gene>